<dbReference type="Proteomes" id="UP000243579">
    <property type="component" value="Unassembled WGS sequence"/>
</dbReference>
<dbReference type="PROSITE" id="PS51910">
    <property type="entry name" value="GH18_2"/>
    <property type="match status" value="1"/>
</dbReference>
<dbReference type="InterPro" id="IPR017853">
    <property type="entry name" value="GH"/>
</dbReference>
<organism evidence="2 3">
    <name type="scientific">Achlya hypogyna</name>
    <name type="common">Oomycete</name>
    <name type="synonym">Protoachlya hypogyna</name>
    <dbReference type="NCBI Taxonomy" id="1202772"/>
    <lineage>
        <taxon>Eukaryota</taxon>
        <taxon>Sar</taxon>
        <taxon>Stramenopiles</taxon>
        <taxon>Oomycota</taxon>
        <taxon>Saprolegniomycetes</taxon>
        <taxon>Saprolegniales</taxon>
        <taxon>Achlyaceae</taxon>
        <taxon>Achlya</taxon>
    </lineage>
</organism>
<accession>A0A1V9YK46</accession>
<dbReference type="InterPro" id="IPR001223">
    <property type="entry name" value="Glyco_hydro18_cat"/>
</dbReference>
<evidence type="ECO:0000313" key="2">
    <source>
        <dbReference type="EMBL" id="OQR86078.1"/>
    </source>
</evidence>
<proteinExistence type="predicted"/>
<evidence type="ECO:0000259" key="1">
    <source>
        <dbReference type="PROSITE" id="PS51910"/>
    </source>
</evidence>
<dbReference type="Pfam" id="PF00704">
    <property type="entry name" value="Glyco_hydro_18"/>
    <property type="match status" value="1"/>
</dbReference>
<feature type="domain" description="GH18" evidence="1">
    <location>
        <begin position="22"/>
        <end position="283"/>
    </location>
</feature>
<evidence type="ECO:0000313" key="3">
    <source>
        <dbReference type="Proteomes" id="UP000243579"/>
    </source>
</evidence>
<comment type="caution">
    <text evidence="2">The sequence shown here is derived from an EMBL/GenBank/DDBJ whole genome shotgun (WGS) entry which is preliminary data.</text>
</comment>
<protein>
    <submittedName>
        <fullName evidence="2">Carbohydrate-binding protein</fullName>
    </submittedName>
</protein>
<dbReference type="Gene3D" id="3.20.20.80">
    <property type="entry name" value="Glycosidases"/>
    <property type="match status" value="1"/>
</dbReference>
<dbReference type="STRING" id="1202772.A0A1V9YK46"/>
<dbReference type="GO" id="GO:0005975">
    <property type="term" value="P:carbohydrate metabolic process"/>
    <property type="evidence" value="ECO:0007669"/>
    <property type="project" value="InterPro"/>
</dbReference>
<reference evidence="2 3" key="1">
    <citation type="journal article" date="2014" name="Genome Biol. Evol.">
        <title>The secreted proteins of Achlya hypogyna and Thraustotheca clavata identify the ancestral oomycete secretome and reveal gene acquisitions by horizontal gene transfer.</title>
        <authorList>
            <person name="Misner I."/>
            <person name="Blouin N."/>
            <person name="Leonard G."/>
            <person name="Richards T.A."/>
            <person name="Lane C.E."/>
        </authorList>
    </citation>
    <scope>NUCLEOTIDE SEQUENCE [LARGE SCALE GENOMIC DNA]</scope>
    <source>
        <strain evidence="2 3">ATCC 48635</strain>
    </source>
</reference>
<dbReference type="OrthoDB" id="76388at2759"/>
<dbReference type="AlphaFoldDB" id="A0A1V9YK46"/>
<name>A0A1V9YK46_ACHHY</name>
<dbReference type="EMBL" id="JNBR01001530">
    <property type="protein sequence ID" value="OQR86078.1"/>
    <property type="molecule type" value="Genomic_DNA"/>
</dbReference>
<keyword evidence="3" id="KW-1185">Reference proteome</keyword>
<dbReference type="SUPFAM" id="SSF51445">
    <property type="entry name" value="(Trans)glycosidases"/>
    <property type="match status" value="1"/>
</dbReference>
<sequence>MGTKDLDLNTRSENCTDVPLNKRVLMFWESGVSGCDSIPAGITHVAFTYAAVSDSLVEPFFSGDDDATLQCIALLRARCIYTLGAIGGSTSAQNMSTITDADNFASSALALTKKYRLDGLVIDDQTQSGRKVGEFSADTVLTYMTALSKSLKDENYLLSFNSFVNEVVPVSCESYRCFPSGVEDLVDWINVVTYTPPKQDPKAVAAAAVKPNGTLDQWAVAVKNATKIVVVVTAAVGQSNAGQSNEVVLSLAKAASEYGGVMEWGGTMDKLLGYPTATILLTQKLPTEAPKTPAPTPVPMPKTCKTSISHVVSVGETASSIVSLVCRKVPIVDCTPGKYWVVHGDTTCPNNLGLGATVSVCCQP</sequence>
<gene>
    <name evidence="2" type="ORF">ACHHYP_10991</name>
</gene>